<keyword evidence="12 19" id="KW-1133">Transmembrane helix</keyword>
<evidence type="ECO:0000256" key="11">
    <source>
        <dbReference type="ARBA" id="ARBA00022842"/>
    </source>
</evidence>
<feature type="transmembrane region" description="Helical" evidence="19">
    <location>
        <begin position="58"/>
        <end position="78"/>
    </location>
</feature>
<evidence type="ECO:0000256" key="12">
    <source>
        <dbReference type="ARBA" id="ARBA00022989"/>
    </source>
</evidence>
<comment type="subcellular location">
    <subcellularLocation>
        <location evidence="2 19">Cell membrane</location>
        <topology evidence="2 19">Multi-pass membrane protein</topology>
    </subcellularLocation>
</comment>
<dbReference type="AlphaFoldDB" id="A0A6A8M741"/>
<evidence type="ECO:0000256" key="14">
    <source>
        <dbReference type="ARBA" id="ARBA00025228"/>
    </source>
</evidence>
<dbReference type="EC" id="2.7.8.26" evidence="5 19"/>
<accession>A0A6A8M741</accession>
<feature type="transmembrane region" description="Helical" evidence="19">
    <location>
        <begin position="230"/>
        <end position="252"/>
    </location>
</feature>
<sequence>MSIKSLLMAISTYSAVPVPQFEWKEENWKYAICWFPCVGIITGGITFLWIWIARISSMSMFLFASVAVCIPLLVTGGIHMDGYMDTVDALSSHQSVEKKLEILKDPNAGAFAVIYCGIYLLLSLGLFYQLGPVKTAYIICPGYVYSRTLSAFCAVTIKNARGSGMLSSFTEGLDKKKALTGIIVFCALSAAAMAFAGGPEALIPIIAGLMVMLWYRSFTMRKFGGCTGDTAGFFLQICELAILASLTIGEILI</sequence>
<keyword evidence="7 19" id="KW-1003">Cell membrane</keyword>
<evidence type="ECO:0000256" key="5">
    <source>
        <dbReference type="ARBA" id="ARBA00013200"/>
    </source>
</evidence>
<comment type="catalytic activity">
    <reaction evidence="17 19">
        <text>alpha-ribazole + adenosylcob(III)inamide-GDP = adenosylcob(III)alamin + GMP + H(+)</text>
        <dbReference type="Rhea" id="RHEA:16049"/>
        <dbReference type="ChEBI" id="CHEBI:10329"/>
        <dbReference type="ChEBI" id="CHEBI:15378"/>
        <dbReference type="ChEBI" id="CHEBI:18408"/>
        <dbReference type="ChEBI" id="CHEBI:58115"/>
        <dbReference type="ChEBI" id="CHEBI:60487"/>
        <dbReference type="EC" id="2.7.8.26"/>
    </reaction>
</comment>
<evidence type="ECO:0000256" key="9">
    <source>
        <dbReference type="ARBA" id="ARBA00022679"/>
    </source>
</evidence>
<dbReference type="UniPathway" id="UPA00148">
    <property type="reaction ID" value="UER00238"/>
</dbReference>
<evidence type="ECO:0000256" key="15">
    <source>
        <dbReference type="ARBA" id="ARBA00032605"/>
    </source>
</evidence>
<evidence type="ECO:0000256" key="6">
    <source>
        <dbReference type="ARBA" id="ARBA00015850"/>
    </source>
</evidence>
<evidence type="ECO:0000256" key="3">
    <source>
        <dbReference type="ARBA" id="ARBA00004663"/>
    </source>
</evidence>
<keyword evidence="8 19" id="KW-0169">Cobalamin biosynthesis</keyword>
<keyword evidence="10 19" id="KW-0812">Transmembrane</keyword>
<keyword evidence="9 19" id="KW-0808">Transferase</keyword>
<feature type="transmembrane region" description="Helical" evidence="19">
    <location>
        <begin position="30"/>
        <end position="52"/>
    </location>
</feature>
<keyword evidence="13 19" id="KW-0472">Membrane</keyword>
<evidence type="ECO:0000313" key="20">
    <source>
        <dbReference type="EMBL" id="MST69165.1"/>
    </source>
</evidence>
<evidence type="ECO:0000256" key="19">
    <source>
        <dbReference type="HAMAP-Rule" id="MF_00719"/>
    </source>
</evidence>
<dbReference type="GO" id="GO:0005886">
    <property type="term" value="C:plasma membrane"/>
    <property type="evidence" value="ECO:0007669"/>
    <property type="project" value="UniProtKB-SubCell"/>
</dbReference>
<dbReference type="PANTHER" id="PTHR34148">
    <property type="entry name" value="ADENOSYLCOBINAMIDE-GDP RIBAZOLETRANSFERASE"/>
    <property type="match status" value="1"/>
</dbReference>
<evidence type="ECO:0000256" key="7">
    <source>
        <dbReference type="ARBA" id="ARBA00022475"/>
    </source>
</evidence>
<dbReference type="GO" id="GO:0009236">
    <property type="term" value="P:cobalamin biosynthetic process"/>
    <property type="evidence" value="ECO:0007669"/>
    <property type="project" value="UniProtKB-UniRule"/>
</dbReference>
<proteinExistence type="inferred from homology"/>
<comment type="pathway">
    <text evidence="3 19">Cofactor biosynthesis; adenosylcobalamin biosynthesis; adenosylcobalamin from cob(II)yrinate a,c-diamide: step 7/7.</text>
</comment>
<evidence type="ECO:0000256" key="13">
    <source>
        <dbReference type="ARBA" id="ARBA00023136"/>
    </source>
</evidence>
<dbReference type="EMBL" id="VUNB01000004">
    <property type="protein sequence ID" value="MST69165.1"/>
    <property type="molecule type" value="Genomic_DNA"/>
</dbReference>
<evidence type="ECO:0000256" key="16">
    <source>
        <dbReference type="ARBA" id="ARBA00032853"/>
    </source>
</evidence>
<protein>
    <recommendedName>
        <fullName evidence="6 19">Adenosylcobinamide-GDP ribazoletransferase</fullName>
        <ecNumber evidence="5 19">2.7.8.26</ecNumber>
    </recommendedName>
    <alternativeName>
        <fullName evidence="16 19">Cobalamin synthase</fullName>
    </alternativeName>
    <alternativeName>
        <fullName evidence="15 19">Cobalamin-5'-phosphate synthase</fullName>
    </alternativeName>
</protein>
<gene>
    <name evidence="19" type="primary">cobS</name>
    <name evidence="20" type="ORF">FYJ66_06115</name>
</gene>
<evidence type="ECO:0000256" key="1">
    <source>
        <dbReference type="ARBA" id="ARBA00001946"/>
    </source>
</evidence>
<feature type="transmembrane region" description="Helical" evidence="19">
    <location>
        <begin position="201"/>
        <end position="218"/>
    </location>
</feature>
<feature type="transmembrane region" description="Helical" evidence="19">
    <location>
        <begin position="136"/>
        <end position="157"/>
    </location>
</feature>
<evidence type="ECO:0000256" key="17">
    <source>
        <dbReference type="ARBA" id="ARBA00048623"/>
    </source>
</evidence>
<comment type="similarity">
    <text evidence="4 19">Belongs to the CobS family.</text>
</comment>
<feature type="transmembrane region" description="Helical" evidence="19">
    <location>
        <begin position="108"/>
        <end position="130"/>
    </location>
</feature>
<comment type="function">
    <text evidence="14 19">Joins adenosylcobinamide-GDP and alpha-ribazole to generate adenosylcobalamin (Ado-cobalamin). Also synthesizes adenosylcobalamin 5'-phosphate from adenosylcobinamide-GDP and alpha-ribazole 5'-phosphate.</text>
</comment>
<dbReference type="GO" id="GO:0008818">
    <property type="term" value="F:cobalamin 5'-phosphate synthase activity"/>
    <property type="evidence" value="ECO:0007669"/>
    <property type="project" value="UniProtKB-UniRule"/>
</dbReference>
<feature type="transmembrane region" description="Helical" evidence="19">
    <location>
        <begin position="178"/>
        <end position="195"/>
    </location>
</feature>
<dbReference type="RefSeq" id="WP_154572631.1">
    <property type="nucleotide sequence ID" value="NZ_VUNB01000004.1"/>
</dbReference>
<name>A0A6A8M741_9FIRM</name>
<reference evidence="20" key="1">
    <citation type="submission" date="2019-09" db="EMBL/GenBank/DDBJ databases">
        <title>In-depth cultivation of the pig gut microbiome towards novel bacterial diversity and tailored functional studies.</title>
        <authorList>
            <person name="Wylensek D."/>
            <person name="Hitch T.C.A."/>
            <person name="Clavel T."/>
        </authorList>
    </citation>
    <scope>NUCLEOTIDE SEQUENCE</scope>
    <source>
        <strain evidence="20">RF-744-FAT-WT-3</strain>
    </source>
</reference>
<dbReference type="GO" id="GO:0051073">
    <property type="term" value="F:adenosylcobinamide-GDP ribazoletransferase activity"/>
    <property type="evidence" value="ECO:0007669"/>
    <property type="project" value="UniProtKB-UniRule"/>
</dbReference>
<evidence type="ECO:0000256" key="18">
    <source>
        <dbReference type="ARBA" id="ARBA00049504"/>
    </source>
</evidence>
<dbReference type="InterPro" id="IPR003805">
    <property type="entry name" value="CobS"/>
</dbReference>
<evidence type="ECO:0000256" key="10">
    <source>
        <dbReference type="ARBA" id="ARBA00022692"/>
    </source>
</evidence>
<keyword evidence="11 19" id="KW-0460">Magnesium</keyword>
<comment type="caution">
    <text evidence="20">The sequence shown here is derived from an EMBL/GenBank/DDBJ whole genome shotgun (WGS) entry which is preliminary data.</text>
</comment>
<dbReference type="Pfam" id="PF02654">
    <property type="entry name" value="CobS"/>
    <property type="match status" value="1"/>
</dbReference>
<dbReference type="HAMAP" id="MF_00719">
    <property type="entry name" value="CobS"/>
    <property type="match status" value="1"/>
</dbReference>
<dbReference type="PANTHER" id="PTHR34148:SF1">
    <property type="entry name" value="ADENOSYLCOBINAMIDE-GDP RIBAZOLETRANSFERASE"/>
    <property type="match status" value="1"/>
</dbReference>
<evidence type="ECO:0000256" key="2">
    <source>
        <dbReference type="ARBA" id="ARBA00004651"/>
    </source>
</evidence>
<evidence type="ECO:0000256" key="8">
    <source>
        <dbReference type="ARBA" id="ARBA00022573"/>
    </source>
</evidence>
<comment type="catalytic activity">
    <reaction evidence="18 19">
        <text>alpha-ribazole 5'-phosphate + adenosylcob(III)inamide-GDP = adenosylcob(III)alamin 5'-phosphate + GMP + H(+)</text>
        <dbReference type="Rhea" id="RHEA:23560"/>
        <dbReference type="ChEBI" id="CHEBI:15378"/>
        <dbReference type="ChEBI" id="CHEBI:57918"/>
        <dbReference type="ChEBI" id="CHEBI:58115"/>
        <dbReference type="ChEBI" id="CHEBI:60487"/>
        <dbReference type="ChEBI" id="CHEBI:60493"/>
        <dbReference type="EC" id="2.7.8.26"/>
    </reaction>
</comment>
<comment type="cofactor">
    <cofactor evidence="1 19">
        <name>Mg(2+)</name>
        <dbReference type="ChEBI" id="CHEBI:18420"/>
    </cofactor>
</comment>
<organism evidence="20">
    <name type="scientific">Baileyella intestinalis</name>
    <dbReference type="NCBI Taxonomy" id="2606709"/>
    <lineage>
        <taxon>Bacteria</taxon>
        <taxon>Bacillati</taxon>
        <taxon>Bacillota</taxon>
        <taxon>Clostridia</taxon>
        <taxon>Peptostreptococcales</taxon>
        <taxon>Anaerovoracaceae</taxon>
        <taxon>Baileyella</taxon>
    </lineage>
</organism>
<evidence type="ECO:0000256" key="4">
    <source>
        <dbReference type="ARBA" id="ARBA00010561"/>
    </source>
</evidence>